<dbReference type="HOGENOM" id="CLU_3163675_0_0_11"/>
<feature type="compositionally biased region" description="Polar residues" evidence="1">
    <location>
        <begin position="1"/>
        <end position="10"/>
    </location>
</feature>
<protein>
    <submittedName>
        <fullName evidence="2">Uncharacterized protein</fullName>
    </submittedName>
</protein>
<organism evidence="2 3">
    <name type="scientific">Actinomyces johnsonii F0510</name>
    <dbReference type="NCBI Taxonomy" id="1227262"/>
    <lineage>
        <taxon>Bacteria</taxon>
        <taxon>Bacillati</taxon>
        <taxon>Actinomycetota</taxon>
        <taxon>Actinomycetes</taxon>
        <taxon>Actinomycetales</taxon>
        <taxon>Actinomycetaceae</taxon>
        <taxon>Actinomyces</taxon>
    </lineage>
</organism>
<dbReference type="PATRIC" id="fig|1227262.3.peg.2381"/>
<dbReference type="AlphaFoldDB" id="U1Q0P2"/>
<evidence type="ECO:0000256" key="1">
    <source>
        <dbReference type="SAM" id="MobiDB-lite"/>
    </source>
</evidence>
<reference evidence="2 3" key="1">
    <citation type="submission" date="2013-06" db="EMBL/GenBank/DDBJ databases">
        <authorList>
            <person name="Weinstock G."/>
            <person name="Sodergren E."/>
            <person name="Lobos E.A."/>
            <person name="Fulton L."/>
            <person name="Fulton R."/>
            <person name="Courtney L."/>
            <person name="Fronick C."/>
            <person name="O'Laughlin M."/>
            <person name="Godfrey J."/>
            <person name="Wilson R.M."/>
            <person name="Miner T."/>
            <person name="Farmer C."/>
            <person name="Delehaunty K."/>
            <person name="Cordes M."/>
            <person name="Minx P."/>
            <person name="Tomlinson C."/>
            <person name="Chen J."/>
            <person name="Wollam A."/>
            <person name="Pepin K.H."/>
            <person name="Bhonagiri V."/>
            <person name="Zhang X."/>
            <person name="Warren W."/>
            <person name="Mitreva M."/>
            <person name="Mardis E.R."/>
            <person name="Wilson R.K."/>
        </authorList>
    </citation>
    <scope>NUCLEOTIDE SEQUENCE [LARGE SCALE GENOMIC DNA]</scope>
    <source>
        <strain evidence="2 3">F0510</strain>
    </source>
</reference>
<dbReference type="EMBL" id="AWSD01000352">
    <property type="protein sequence ID" value="ERH15834.1"/>
    <property type="molecule type" value="Genomic_DNA"/>
</dbReference>
<evidence type="ECO:0000313" key="2">
    <source>
        <dbReference type="EMBL" id="ERH15834.1"/>
    </source>
</evidence>
<proteinExistence type="predicted"/>
<dbReference type="Proteomes" id="UP000016498">
    <property type="component" value="Unassembled WGS sequence"/>
</dbReference>
<accession>U1Q0P2</accession>
<comment type="caution">
    <text evidence="2">The sequence shown here is derived from an EMBL/GenBank/DDBJ whole genome shotgun (WGS) entry which is preliminary data.</text>
</comment>
<sequence length="47" mass="5160">MRSSCSSPTLTPGERRRAATSNRGRSRADSILRGLMMPMSATGRHVR</sequence>
<name>U1Q0P2_9ACTO</name>
<gene>
    <name evidence="2" type="ORF">HMPREF1549_02929</name>
</gene>
<evidence type="ECO:0000313" key="3">
    <source>
        <dbReference type="Proteomes" id="UP000016498"/>
    </source>
</evidence>
<feature type="region of interest" description="Disordered" evidence="1">
    <location>
        <begin position="1"/>
        <end position="47"/>
    </location>
</feature>